<feature type="transmembrane region" description="Helical" evidence="6">
    <location>
        <begin position="230"/>
        <end position="250"/>
    </location>
</feature>
<accession>A0A158B286</accession>
<keyword evidence="4 6" id="KW-1133">Transmembrane helix</keyword>
<feature type="transmembrane region" description="Helical" evidence="6">
    <location>
        <begin position="199"/>
        <end position="218"/>
    </location>
</feature>
<dbReference type="InterPro" id="IPR050638">
    <property type="entry name" value="AA-Vitamin_Transporters"/>
</dbReference>
<dbReference type="InterPro" id="IPR000620">
    <property type="entry name" value="EamA_dom"/>
</dbReference>
<evidence type="ECO:0000313" key="9">
    <source>
        <dbReference type="Proteomes" id="UP000054978"/>
    </source>
</evidence>
<evidence type="ECO:0000256" key="2">
    <source>
        <dbReference type="ARBA" id="ARBA00007362"/>
    </source>
</evidence>
<feature type="domain" description="EamA" evidence="7">
    <location>
        <begin position="30"/>
        <end position="157"/>
    </location>
</feature>
<dbReference type="RefSeq" id="WP_087046054.1">
    <property type="nucleotide sequence ID" value="NZ_FCOB02000011.1"/>
</dbReference>
<keyword evidence="5 6" id="KW-0472">Membrane</keyword>
<feature type="transmembrane region" description="Helical" evidence="6">
    <location>
        <begin position="262"/>
        <end position="280"/>
    </location>
</feature>
<organism evidence="8 9">
    <name type="scientific">Caballeronia ptereochthonis</name>
    <dbReference type="NCBI Taxonomy" id="1777144"/>
    <lineage>
        <taxon>Bacteria</taxon>
        <taxon>Pseudomonadati</taxon>
        <taxon>Pseudomonadota</taxon>
        <taxon>Betaproteobacteria</taxon>
        <taxon>Burkholderiales</taxon>
        <taxon>Burkholderiaceae</taxon>
        <taxon>Caballeronia</taxon>
    </lineage>
</organism>
<comment type="caution">
    <text evidence="8">The sequence shown here is derived from an EMBL/GenBank/DDBJ whole genome shotgun (WGS) entry which is preliminary data.</text>
</comment>
<keyword evidence="3 6" id="KW-0812">Transmembrane</keyword>
<dbReference type="InterPro" id="IPR037185">
    <property type="entry name" value="EmrE-like"/>
</dbReference>
<feature type="transmembrane region" description="Helical" evidence="6">
    <location>
        <begin position="21"/>
        <end position="42"/>
    </location>
</feature>
<dbReference type="PANTHER" id="PTHR32322:SF2">
    <property type="entry name" value="EAMA DOMAIN-CONTAINING PROTEIN"/>
    <property type="match status" value="1"/>
</dbReference>
<dbReference type="OrthoDB" id="9809509at2"/>
<feature type="transmembrane region" description="Helical" evidence="6">
    <location>
        <begin position="167"/>
        <end position="187"/>
    </location>
</feature>
<keyword evidence="9" id="KW-1185">Reference proteome</keyword>
<evidence type="ECO:0000259" key="7">
    <source>
        <dbReference type="Pfam" id="PF00892"/>
    </source>
</evidence>
<protein>
    <submittedName>
        <fullName evidence="8">Multidrug DMT transporter permease</fullName>
    </submittedName>
</protein>
<evidence type="ECO:0000256" key="3">
    <source>
        <dbReference type="ARBA" id="ARBA00022692"/>
    </source>
</evidence>
<evidence type="ECO:0000256" key="5">
    <source>
        <dbReference type="ARBA" id="ARBA00023136"/>
    </source>
</evidence>
<feature type="transmembrane region" description="Helical" evidence="6">
    <location>
        <begin position="84"/>
        <end position="104"/>
    </location>
</feature>
<dbReference type="Proteomes" id="UP000054978">
    <property type="component" value="Unassembled WGS sequence"/>
</dbReference>
<feature type="transmembrane region" description="Helical" evidence="6">
    <location>
        <begin position="143"/>
        <end position="161"/>
    </location>
</feature>
<reference evidence="8" key="1">
    <citation type="submission" date="2016-01" db="EMBL/GenBank/DDBJ databases">
        <authorList>
            <person name="Peeters C."/>
        </authorList>
    </citation>
    <scope>NUCLEOTIDE SEQUENCE [LARGE SCALE GENOMIC DNA]</scope>
    <source>
        <strain evidence="8">LMG 29326</strain>
    </source>
</reference>
<dbReference type="PANTHER" id="PTHR32322">
    <property type="entry name" value="INNER MEMBRANE TRANSPORTER"/>
    <property type="match status" value="1"/>
</dbReference>
<dbReference type="SUPFAM" id="SSF103481">
    <property type="entry name" value="Multidrug resistance efflux transporter EmrE"/>
    <property type="match status" value="2"/>
</dbReference>
<feature type="transmembrane region" description="Helical" evidence="6">
    <location>
        <begin position="48"/>
        <end position="72"/>
    </location>
</feature>
<evidence type="ECO:0000256" key="6">
    <source>
        <dbReference type="SAM" id="Phobius"/>
    </source>
</evidence>
<dbReference type="STRING" id="1777144.AWB83_02677"/>
<dbReference type="Pfam" id="PF00892">
    <property type="entry name" value="EamA"/>
    <property type="match status" value="2"/>
</dbReference>
<proteinExistence type="inferred from homology"/>
<gene>
    <name evidence="8" type="ORF">AWB83_02677</name>
</gene>
<dbReference type="GO" id="GO:0016020">
    <property type="term" value="C:membrane"/>
    <property type="evidence" value="ECO:0007669"/>
    <property type="project" value="UniProtKB-SubCell"/>
</dbReference>
<evidence type="ECO:0000313" key="8">
    <source>
        <dbReference type="EMBL" id="SAK64271.1"/>
    </source>
</evidence>
<comment type="similarity">
    <text evidence="2">Belongs to the EamA transporter family.</text>
</comment>
<dbReference type="AlphaFoldDB" id="A0A158B286"/>
<evidence type="ECO:0000256" key="1">
    <source>
        <dbReference type="ARBA" id="ARBA00004141"/>
    </source>
</evidence>
<evidence type="ECO:0000256" key="4">
    <source>
        <dbReference type="ARBA" id="ARBA00022989"/>
    </source>
</evidence>
<feature type="domain" description="EamA" evidence="7">
    <location>
        <begin position="171"/>
        <end position="303"/>
    </location>
</feature>
<name>A0A158B286_9BURK</name>
<dbReference type="EMBL" id="FCOB02000011">
    <property type="protein sequence ID" value="SAK64271.1"/>
    <property type="molecule type" value="Genomic_DNA"/>
</dbReference>
<sequence>MAQAPQVDREQRATTTQSERRWLTIGGPIVFLLLWSAGFPIAKTGLHYASPLTFLAIRFALSVGVLLAACAIRRPQWPRDARAWRHLVVVGFLVQVMYFGLSYLAMTAGIATSVLALIVSLQPILVGVLAPKFVGESIGARRWTGLLLGLAGAAGVILARGPLQASSLGPVLLSIGALIGITGAMLYEKRLGTAQDPLTSNLVQYSVGFVFCAPMALLFEHTQVQWTPTFIATLAYLVIGNSLIAITLLLAMTRAGKVSQVASLFFFVPPAAAVMSYLFLGEVLPMAAWWAMGVAVLGVAIATWNPRK</sequence>
<feature type="transmembrane region" description="Helical" evidence="6">
    <location>
        <begin position="110"/>
        <end position="131"/>
    </location>
</feature>
<feature type="transmembrane region" description="Helical" evidence="6">
    <location>
        <begin position="286"/>
        <end position="304"/>
    </location>
</feature>
<comment type="subcellular location">
    <subcellularLocation>
        <location evidence="1">Membrane</location>
        <topology evidence="1">Multi-pass membrane protein</topology>
    </subcellularLocation>
</comment>